<organism evidence="1">
    <name type="scientific">Amphimedon queenslandica</name>
    <name type="common">Sponge</name>
    <dbReference type="NCBI Taxonomy" id="400682"/>
    <lineage>
        <taxon>Eukaryota</taxon>
        <taxon>Metazoa</taxon>
        <taxon>Porifera</taxon>
        <taxon>Demospongiae</taxon>
        <taxon>Heteroscleromorpha</taxon>
        <taxon>Haplosclerida</taxon>
        <taxon>Niphatidae</taxon>
        <taxon>Amphimedon</taxon>
    </lineage>
</organism>
<dbReference type="EnsemblMetazoa" id="Aqu2.1.28044_001">
    <property type="protein sequence ID" value="Aqu2.1.28044_001"/>
    <property type="gene ID" value="Aqu2.1.28044"/>
</dbReference>
<sequence length="25" mass="2795">VANLLKNAKSTKFIALENFALYGIR</sequence>
<dbReference type="AlphaFoldDB" id="A0A1X7UKL8"/>
<dbReference type="InParanoid" id="A0A1X7UKL8"/>
<protein>
    <submittedName>
        <fullName evidence="1">Uncharacterized protein</fullName>
    </submittedName>
</protein>
<evidence type="ECO:0000313" key="1">
    <source>
        <dbReference type="EnsemblMetazoa" id="Aqu2.1.28044_001"/>
    </source>
</evidence>
<proteinExistence type="predicted"/>
<accession>A0A1X7UKL8</accession>
<reference evidence="1" key="1">
    <citation type="submission" date="2017-05" db="UniProtKB">
        <authorList>
            <consortium name="EnsemblMetazoa"/>
        </authorList>
    </citation>
    <scope>IDENTIFICATION</scope>
</reference>
<name>A0A1X7UKL8_AMPQE</name>